<name>A0ABY7A6J5_9FIRM</name>
<dbReference type="InterPro" id="IPR018496">
    <property type="entry name" value="PsdUridine_synth_RsuA/RluB_CS"/>
</dbReference>
<evidence type="ECO:0000313" key="9">
    <source>
        <dbReference type="Proteomes" id="UP001163115"/>
    </source>
</evidence>
<dbReference type="Gene3D" id="3.10.290.10">
    <property type="entry name" value="RNA-binding S4 domain"/>
    <property type="match status" value="1"/>
</dbReference>
<dbReference type="CDD" id="cd02553">
    <property type="entry name" value="PseudoU_synth_RsuA"/>
    <property type="match status" value="1"/>
</dbReference>
<dbReference type="InterPro" id="IPR036986">
    <property type="entry name" value="S4_RNA-bd_sf"/>
</dbReference>
<feature type="domain" description="RNA-binding S4" evidence="7">
    <location>
        <begin position="4"/>
        <end position="63"/>
    </location>
</feature>
<dbReference type="InterPro" id="IPR042092">
    <property type="entry name" value="PsdUridine_s_RsuA/RluB/E/F_cat"/>
</dbReference>
<evidence type="ECO:0000256" key="1">
    <source>
        <dbReference type="ARBA" id="ARBA00008348"/>
    </source>
</evidence>
<feature type="region of interest" description="Disordered" evidence="6">
    <location>
        <begin position="222"/>
        <end position="248"/>
    </location>
</feature>
<evidence type="ECO:0000256" key="6">
    <source>
        <dbReference type="SAM" id="MobiDB-lite"/>
    </source>
</evidence>
<protein>
    <recommendedName>
        <fullName evidence="5">Pseudouridine synthase</fullName>
        <ecNumber evidence="5">5.4.99.-</ecNumber>
    </recommendedName>
</protein>
<dbReference type="InterPro" id="IPR020103">
    <property type="entry name" value="PsdUridine_synth_cat_dom_sf"/>
</dbReference>
<dbReference type="SUPFAM" id="SSF55174">
    <property type="entry name" value="Alpha-L RNA-binding motif"/>
    <property type="match status" value="1"/>
</dbReference>
<dbReference type="Pfam" id="PF01479">
    <property type="entry name" value="S4"/>
    <property type="match status" value="1"/>
</dbReference>
<dbReference type="Pfam" id="PF00849">
    <property type="entry name" value="PseudoU_synth_2"/>
    <property type="match status" value="1"/>
</dbReference>
<dbReference type="SMART" id="SM00363">
    <property type="entry name" value="S4"/>
    <property type="match status" value="1"/>
</dbReference>
<gene>
    <name evidence="8" type="ORF">OW255_11230</name>
</gene>
<dbReference type="EMBL" id="CP113524">
    <property type="protein sequence ID" value="WAJ22156.1"/>
    <property type="molecule type" value="Genomic_DNA"/>
</dbReference>
<dbReference type="RefSeq" id="WP_268114148.1">
    <property type="nucleotide sequence ID" value="NZ_CP113524.1"/>
</dbReference>
<dbReference type="PANTHER" id="PTHR47683:SF4">
    <property type="entry name" value="PSEUDOURIDINE SYNTHASE"/>
    <property type="match status" value="1"/>
</dbReference>
<organism evidence="8 9">
    <name type="scientific">Lacrimispora xylanolytica</name>
    <dbReference type="NCBI Taxonomy" id="29375"/>
    <lineage>
        <taxon>Bacteria</taxon>
        <taxon>Bacillati</taxon>
        <taxon>Bacillota</taxon>
        <taxon>Clostridia</taxon>
        <taxon>Lachnospirales</taxon>
        <taxon>Lachnospiraceae</taxon>
        <taxon>Lacrimispora</taxon>
    </lineage>
</organism>
<dbReference type="InterPro" id="IPR000748">
    <property type="entry name" value="PsdUridine_synth_RsuA/RluB/E/F"/>
</dbReference>
<dbReference type="InterPro" id="IPR002942">
    <property type="entry name" value="S4_RNA-bd"/>
</dbReference>
<keyword evidence="9" id="KW-1185">Reference proteome</keyword>
<dbReference type="InterPro" id="IPR006145">
    <property type="entry name" value="PsdUridine_synth_RsuA/RluA"/>
</dbReference>
<dbReference type="InterPro" id="IPR050343">
    <property type="entry name" value="RsuA_PseudoU_synthase"/>
</dbReference>
<sequence>MKEIRLDKYLGEMGIGTRSQIKEMAKKGRITVDGTPEKKTERKIDPELTKVAVDGHRIAYAAFEYYMLNKPQGVVSATEDKRYETVIGLIGDRMRDDLFPVGRLDIDTEGLLLITNDGDLAHQLLSPKKHVDKVYYAKIEGVLPSDAAKQMEEGILLSDGTPTLPARLEILKEGEISEILLTIREGKFHQVKRMFETFGTPVVYLKRLSMGSLTLDETLKPGDYRPLTNEELEELKRHGKEKRTDHVK</sequence>
<keyword evidence="3 5" id="KW-0413">Isomerase</keyword>
<reference evidence="8" key="1">
    <citation type="submission" date="2022-11" db="EMBL/GenBank/DDBJ databases">
        <title>Lacrimispora xylanolytica sy1, complete genome.</title>
        <authorList>
            <person name="Choi S."/>
        </authorList>
    </citation>
    <scope>NUCLEOTIDE SEQUENCE</scope>
    <source>
        <strain evidence="8">Sy1</strain>
    </source>
</reference>
<dbReference type="PANTHER" id="PTHR47683">
    <property type="entry name" value="PSEUDOURIDINE SYNTHASE FAMILY PROTEIN-RELATED"/>
    <property type="match status" value="1"/>
</dbReference>
<dbReference type="SUPFAM" id="SSF55120">
    <property type="entry name" value="Pseudouridine synthase"/>
    <property type="match status" value="1"/>
</dbReference>
<dbReference type="EC" id="5.4.99.-" evidence="5"/>
<evidence type="ECO:0000256" key="5">
    <source>
        <dbReference type="RuleBase" id="RU003887"/>
    </source>
</evidence>
<dbReference type="NCBIfam" id="TIGR00093">
    <property type="entry name" value="pseudouridine synthase"/>
    <property type="match status" value="1"/>
</dbReference>
<evidence type="ECO:0000259" key="7">
    <source>
        <dbReference type="SMART" id="SM00363"/>
    </source>
</evidence>
<keyword evidence="2 4" id="KW-0694">RNA-binding</keyword>
<dbReference type="Gene3D" id="3.30.70.580">
    <property type="entry name" value="Pseudouridine synthase I, catalytic domain, N-terminal subdomain"/>
    <property type="match status" value="1"/>
</dbReference>
<comment type="similarity">
    <text evidence="1 5">Belongs to the pseudouridine synthase RsuA family.</text>
</comment>
<proteinExistence type="inferred from homology"/>
<dbReference type="Proteomes" id="UP001163115">
    <property type="component" value="Chromosome"/>
</dbReference>
<dbReference type="PROSITE" id="PS50889">
    <property type="entry name" value="S4"/>
    <property type="match status" value="1"/>
</dbReference>
<evidence type="ECO:0000313" key="8">
    <source>
        <dbReference type="EMBL" id="WAJ22156.1"/>
    </source>
</evidence>
<dbReference type="InterPro" id="IPR020094">
    <property type="entry name" value="TruA/RsuA/RluB/E/F_N"/>
</dbReference>
<evidence type="ECO:0000256" key="4">
    <source>
        <dbReference type="PROSITE-ProRule" id="PRU00182"/>
    </source>
</evidence>
<dbReference type="CDD" id="cd00165">
    <property type="entry name" value="S4"/>
    <property type="match status" value="1"/>
</dbReference>
<dbReference type="Gene3D" id="3.30.70.1560">
    <property type="entry name" value="Alpha-L RNA-binding motif"/>
    <property type="match status" value="1"/>
</dbReference>
<dbReference type="PROSITE" id="PS01149">
    <property type="entry name" value="PSI_RSU"/>
    <property type="match status" value="1"/>
</dbReference>
<evidence type="ECO:0000256" key="3">
    <source>
        <dbReference type="ARBA" id="ARBA00023235"/>
    </source>
</evidence>
<evidence type="ECO:0000256" key="2">
    <source>
        <dbReference type="ARBA" id="ARBA00022884"/>
    </source>
</evidence>
<accession>A0ABY7A6J5</accession>